<evidence type="ECO:0000256" key="1">
    <source>
        <dbReference type="SAM" id="MobiDB-lite"/>
    </source>
</evidence>
<dbReference type="SMART" id="SM00462">
    <property type="entry name" value="PTB"/>
    <property type="match status" value="1"/>
</dbReference>
<accession>A0ABD2JI42</accession>
<evidence type="ECO:0000313" key="3">
    <source>
        <dbReference type="EMBL" id="KAL3090281.1"/>
    </source>
</evidence>
<reference evidence="3 4" key="1">
    <citation type="submission" date="2024-10" db="EMBL/GenBank/DDBJ databases">
        <authorList>
            <person name="Kim D."/>
        </authorList>
    </citation>
    <scope>NUCLEOTIDE SEQUENCE [LARGE SCALE GENOMIC DNA]</scope>
    <source>
        <strain evidence="3">Taebaek</strain>
    </source>
</reference>
<dbReference type="EMBL" id="JBICCN010000143">
    <property type="protein sequence ID" value="KAL3090281.1"/>
    <property type="molecule type" value="Genomic_DNA"/>
</dbReference>
<feature type="compositionally biased region" description="Polar residues" evidence="1">
    <location>
        <begin position="211"/>
        <end position="225"/>
    </location>
</feature>
<dbReference type="SUPFAM" id="SSF50729">
    <property type="entry name" value="PH domain-like"/>
    <property type="match status" value="1"/>
</dbReference>
<dbReference type="AlphaFoldDB" id="A0ABD2JI42"/>
<feature type="domain" description="PID" evidence="2">
    <location>
        <begin position="25"/>
        <end position="193"/>
    </location>
</feature>
<dbReference type="PANTHER" id="PTHR21219:SF3">
    <property type="entry name" value="FI19613P1"/>
    <property type="match status" value="1"/>
</dbReference>
<feature type="compositionally biased region" description="Gly residues" evidence="1">
    <location>
        <begin position="278"/>
        <end position="288"/>
    </location>
</feature>
<evidence type="ECO:0000259" key="2">
    <source>
        <dbReference type="SMART" id="SM00462"/>
    </source>
</evidence>
<dbReference type="Proteomes" id="UP001620645">
    <property type="component" value="Unassembled WGS sequence"/>
</dbReference>
<gene>
    <name evidence="3" type="ORF">niasHS_006733</name>
</gene>
<sequence length="649" mass="71038">MATSPASVLGNGVVPTDGTAFHHSEPLCRCRVLYIGSAVPTITKDGLQGIQQPLKERYPATDNPDTKGIDSWLSVWSNGLLLEYVDGEQKMESAFFPIASLHYCAAVRYVNMTGFAVEGGGERFIPLDSPFAHIPDSPHPPMFAAIFRRTHGVKVLECHAFVCTNEKAANALVRCCFHAYAETHYLKAEEKLCSPPAQQRNGLRAIKEPSRSGTPSSEQNLSEQENGADALAVDWNDERTTIGQKAWQRRQQNGELDSSSVSSSTLLHHQQQQKGRKAGGGESAGGGVLVPYEGRAGSRTEPPRDFCDSLPRRFPPHGGAFFYAPMPHPPGAFPPRPPPAAFLRPGAFPSAGVPPPSHMFPPPPFFPHSHRFVPFGQPPPPPHFGRHFGHPFLPHPFPPRFFFMPPPAPPFLGPMARRKSPERSGPIITETVYDTFPRHHSRTTTTYEEPIYMPSTNGAPHATYKPGSFSPELYEHYYETYNRQHQRTAGGKKNVSRSNSDASECGDESAAANHSQQNHYWESHEAKVWQQQQKRNTPKTNGGTPKINGGGAKKTTTEEQNDAGGNETPGAKDNGHGQYENGNSNNTMGKFIAAHTQQQHNNRMAGTKTAAGGEPRPTTPPADYDVVPDRQQQQQPNGRGMGGGTTMAY</sequence>
<feature type="compositionally biased region" description="Polar residues" evidence="1">
    <location>
        <begin position="529"/>
        <end position="543"/>
    </location>
</feature>
<feature type="region of interest" description="Disordered" evidence="1">
    <location>
        <begin position="484"/>
        <end position="649"/>
    </location>
</feature>
<proteinExistence type="predicted"/>
<feature type="compositionally biased region" description="Gly residues" evidence="1">
    <location>
        <begin position="639"/>
        <end position="649"/>
    </location>
</feature>
<protein>
    <recommendedName>
        <fullName evidence="2">PID domain-containing protein</fullName>
    </recommendedName>
</protein>
<feature type="compositionally biased region" description="Low complexity" evidence="1">
    <location>
        <begin position="629"/>
        <end position="638"/>
    </location>
</feature>
<dbReference type="InterPro" id="IPR006020">
    <property type="entry name" value="PTB/PI_dom"/>
</dbReference>
<dbReference type="PANTHER" id="PTHR21219">
    <property type="entry name" value="FI19613P1"/>
    <property type="match status" value="1"/>
</dbReference>
<name>A0ABD2JI42_HETSC</name>
<feature type="region of interest" description="Disordered" evidence="1">
    <location>
        <begin position="205"/>
        <end position="226"/>
    </location>
</feature>
<organism evidence="3 4">
    <name type="scientific">Heterodera schachtii</name>
    <name type="common">Sugarbeet cyst nematode worm</name>
    <name type="synonym">Tylenchus schachtii</name>
    <dbReference type="NCBI Taxonomy" id="97005"/>
    <lineage>
        <taxon>Eukaryota</taxon>
        <taxon>Metazoa</taxon>
        <taxon>Ecdysozoa</taxon>
        <taxon>Nematoda</taxon>
        <taxon>Chromadorea</taxon>
        <taxon>Rhabditida</taxon>
        <taxon>Tylenchina</taxon>
        <taxon>Tylenchomorpha</taxon>
        <taxon>Tylenchoidea</taxon>
        <taxon>Heteroderidae</taxon>
        <taxon>Heteroderinae</taxon>
        <taxon>Heterodera</taxon>
    </lineage>
</organism>
<feature type="compositionally biased region" description="Polar residues" evidence="1">
    <location>
        <begin position="595"/>
        <end position="604"/>
    </location>
</feature>
<comment type="caution">
    <text evidence="3">The sequence shown here is derived from an EMBL/GenBank/DDBJ whole genome shotgun (WGS) entry which is preliminary data.</text>
</comment>
<feature type="region of interest" description="Disordered" evidence="1">
    <location>
        <begin position="248"/>
        <end position="288"/>
    </location>
</feature>
<evidence type="ECO:0000313" key="4">
    <source>
        <dbReference type="Proteomes" id="UP001620645"/>
    </source>
</evidence>
<dbReference type="CDD" id="cd01217">
    <property type="entry name" value="PTB_CG12581"/>
    <property type="match status" value="1"/>
</dbReference>
<keyword evidence="4" id="KW-1185">Reference proteome</keyword>